<name>A0AAF0GJ79_9CAUD</name>
<evidence type="ECO:0000313" key="1">
    <source>
        <dbReference type="EMBL" id="WGH21995.1"/>
    </source>
</evidence>
<evidence type="ECO:0000313" key="2">
    <source>
        <dbReference type="Proteomes" id="UP001242841"/>
    </source>
</evidence>
<protein>
    <submittedName>
        <fullName evidence="1">Uncharacterized protein</fullName>
    </submittedName>
</protein>
<organism evidence="1 2">
    <name type="scientific">Rhodococcus phage Trogglehumper</name>
    <dbReference type="NCBI Taxonomy" id="3038381"/>
    <lineage>
        <taxon>Viruses</taxon>
        <taxon>Duplodnaviria</taxon>
        <taxon>Heunggongvirae</taxon>
        <taxon>Uroviricota</taxon>
        <taxon>Caudoviricetes</taxon>
        <taxon>Caudoviricetes incertae sedis</taxon>
        <taxon>Trogglehumpervirus</taxon>
        <taxon>Trogglehumpervirus trogglehumper</taxon>
    </lineage>
</organism>
<sequence length="187" mass="20367">MTTIATEGTTTRNGKFTITSVYDVETGRNTYRHVFVRANGIKLLTRQDQAALRAFARRTVADPKSIGKVEMGRGTFGEGGDVSAHLTVTIHNPPKETTVSTTDDGRTRADFDSLTVTIDGVRRLNNSRDGAPVWLLTCPVGPRGIRRLRTSPGAQVGYTITPELAGETVTLYLDETARVVFLDRVTA</sequence>
<dbReference type="Proteomes" id="UP001242841">
    <property type="component" value="Segment"/>
</dbReference>
<dbReference type="EMBL" id="OQ709222">
    <property type="protein sequence ID" value="WGH21995.1"/>
    <property type="molecule type" value="Genomic_DNA"/>
</dbReference>
<reference evidence="1" key="1">
    <citation type="submission" date="2023-03" db="EMBL/GenBank/DDBJ databases">
        <authorList>
            <person name="Aguilar E."/>
            <person name="Antigua R."/>
            <person name="Antonino C."/>
            <person name="Bisram R."/>
            <person name="Chen J."/>
            <person name="Davilmar B."/>
            <person name="Del R.K."/>
            <person name="Germosen J."/>
            <person name="Hernandez J."/>
            <person name="Kelloggs L."/>
            <person name="Lema C."/>
            <person name="Li J."/>
            <person name="Melendez A."/>
            <person name="Mohammed I."/>
            <person name="Ryan A."/>
            <person name="Singh S."/>
            <person name="Tariq H."/>
            <person name="Golebiewska U.P."/>
            <person name="Russell D.A."/>
            <person name="Jacobs-Sera D."/>
            <person name="Hatfull G.F."/>
        </authorList>
    </citation>
    <scope>NUCLEOTIDE SEQUENCE</scope>
</reference>
<keyword evidence="2" id="KW-1185">Reference proteome</keyword>
<proteinExistence type="predicted"/>
<accession>A0AAF0GJ79</accession>
<gene>
    <name evidence="1" type="primary">114</name>
    <name evidence="1" type="ORF">SEA_TROGGLEHUMPER_114</name>
</gene>